<dbReference type="InterPro" id="IPR036286">
    <property type="entry name" value="LexA/Signal_pep-like_sf"/>
</dbReference>
<evidence type="ECO:0000256" key="6">
    <source>
        <dbReference type="ARBA" id="ARBA00023236"/>
    </source>
</evidence>
<comment type="similarity">
    <text evidence="1 7">Belongs to the peptidase S24 family.</text>
</comment>
<evidence type="ECO:0000256" key="7">
    <source>
        <dbReference type="RuleBase" id="RU003991"/>
    </source>
</evidence>
<dbReference type="InterPro" id="IPR015927">
    <property type="entry name" value="Peptidase_S24_S26A/B/C"/>
</dbReference>
<keyword evidence="6" id="KW-0742">SOS response</keyword>
<dbReference type="GO" id="GO:0006355">
    <property type="term" value="P:regulation of DNA-templated transcription"/>
    <property type="evidence" value="ECO:0007669"/>
    <property type="project" value="InterPro"/>
</dbReference>
<dbReference type="PRINTS" id="PR00726">
    <property type="entry name" value="LEXASERPTASE"/>
</dbReference>
<evidence type="ECO:0000256" key="1">
    <source>
        <dbReference type="ARBA" id="ARBA00007484"/>
    </source>
</evidence>
<keyword evidence="3 7" id="KW-0378">Hydrolase</keyword>
<feature type="domain" description="Peptidase S24/S26A/S26B/S26C" evidence="8">
    <location>
        <begin position="10"/>
        <end position="120"/>
    </location>
</feature>
<evidence type="ECO:0000313" key="10">
    <source>
        <dbReference type="Proteomes" id="UP000290365"/>
    </source>
</evidence>
<dbReference type="NCBIfam" id="NF007621">
    <property type="entry name" value="PRK10276.1"/>
    <property type="match status" value="1"/>
</dbReference>
<dbReference type="GO" id="GO:0006281">
    <property type="term" value="P:DNA repair"/>
    <property type="evidence" value="ECO:0007669"/>
    <property type="project" value="UniProtKB-KW"/>
</dbReference>
<dbReference type="GO" id="GO:0009432">
    <property type="term" value="P:SOS response"/>
    <property type="evidence" value="ECO:0007669"/>
    <property type="project" value="UniProtKB-KW"/>
</dbReference>
<dbReference type="InterPro" id="IPR039418">
    <property type="entry name" value="LexA-like"/>
</dbReference>
<dbReference type="GO" id="GO:0016787">
    <property type="term" value="F:hydrolase activity"/>
    <property type="evidence" value="ECO:0007669"/>
    <property type="project" value="UniProtKB-KW"/>
</dbReference>
<keyword evidence="10" id="KW-1185">Reference proteome</keyword>
<dbReference type="PANTHER" id="PTHR33516">
    <property type="entry name" value="LEXA REPRESSOR"/>
    <property type="match status" value="1"/>
</dbReference>
<evidence type="ECO:0000259" key="8">
    <source>
        <dbReference type="Pfam" id="PF00717"/>
    </source>
</evidence>
<dbReference type="RefSeq" id="WP_129886238.1">
    <property type="nucleotide sequence ID" value="NZ_CP035758.1"/>
</dbReference>
<dbReference type="InterPro" id="IPR006197">
    <property type="entry name" value="Peptidase_S24_LexA"/>
</dbReference>
<dbReference type="AlphaFoldDB" id="A0A4V0YYB5"/>
<evidence type="ECO:0000256" key="4">
    <source>
        <dbReference type="ARBA" id="ARBA00022813"/>
    </source>
</evidence>
<name>A0A4V0YYB5_KTERU</name>
<dbReference type="InterPro" id="IPR050077">
    <property type="entry name" value="LexA_repressor"/>
</dbReference>
<dbReference type="GO" id="GO:0003677">
    <property type="term" value="F:DNA binding"/>
    <property type="evidence" value="ECO:0007669"/>
    <property type="project" value="InterPro"/>
</dbReference>
<dbReference type="Proteomes" id="UP000290365">
    <property type="component" value="Chromosome"/>
</dbReference>
<proteinExistence type="inferred from homology"/>
<gene>
    <name evidence="9" type="primary">umuD</name>
    <name evidence="9" type="ORF">EPA93_06330</name>
</gene>
<dbReference type="PANTHER" id="PTHR33516:SF2">
    <property type="entry name" value="LEXA REPRESSOR-RELATED"/>
    <property type="match status" value="1"/>
</dbReference>
<accession>A0A4V0YYB5</accession>
<organism evidence="9 10">
    <name type="scientific">Ktedonosporobacter rubrisoli</name>
    <dbReference type="NCBI Taxonomy" id="2509675"/>
    <lineage>
        <taxon>Bacteria</taxon>
        <taxon>Bacillati</taxon>
        <taxon>Chloroflexota</taxon>
        <taxon>Ktedonobacteria</taxon>
        <taxon>Ktedonobacterales</taxon>
        <taxon>Ktedonosporobacteraceae</taxon>
        <taxon>Ktedonosporobacter</taxon>
    </lineage>
</organism>
<dbReference type="SUPFAM" id="SSF51306">
    <property type="entry name" value="LexA/Signal peptidase"/>
    <property type="match status" value="1"/>
</dbReference>
<keyword evidence="4 7" id="KW-0068">Autocatalytic cleavage</keyword>
<dbReference type="Pfam" id="PF00717">
    <property type="entry name" value="Peptidase_S24"/>
    <property type="match status" value="1"/>
</dbReference>
<evidence type="ECO:0000256" key="5">
    <source>
        <dbReference type="ARBA" id="ARBA00023204"/>
    </source>
</evidence>
<keyword evidence="5" id="KW-0234">DNA repair</keyword>
<dbReference type="KEGG" id="kbs:EPA93_06330"/>
<evidence type="ECO:0000256" key="3">
    <source>
        <dbReference type="ARBA" id="ARBA00022801"/>
    </source>
</evidence>
<dbReference type="OrthoDB" id="9802364at2"/>
<dbReference type="CDD" id="cd06529">
    <property type="entry name" value="S24_LexA-like"/>
    <property type="match status" value="1"/>
</dbReference>
<dbReference type="Gene3D" id="2.10.109.10">
    <property type="entry name" value="Umud Fragment, subunit A"/>
    <property type="match status" value="1"/>
</dbReference>
<evidence type="ECO:0000313" key="9">
    <source>
        <dbReference type="EMBL" id="QBD75641.1"/>
    </source>
</evidence>
<reference evidence="9 10" key="1">
    <citation type="submission" date="2019-01" db="EMBL/GenBank/DDBJ databases">
        <title>Ktedonosporobacter rubrisoli SCAWS-G2.</title>
        <authorList>
            <person name="Huang Y."/>
            <person name="Yan B."/>
        </authorList>
    </citation>
    <scope>NUCLEOTIDE SEQUENCE [LARGE SCALE GENOMIC DNA]</scope>
    <source>
        <strain evidence="9 10">SCAWS-G2</strain>
    </source>
</reference>
<evidence type="ECO:0000256" key="2">
    <source>
        <dbReference type="ARBA" id="ARBA00022763"/>
    </source>
</evidence>
<dbReference type="EMBL" id="CP035758">
    <property type="protein sequence ID" value="QBD75641.1"/>
    <property type="molecule type" value="Genomic_DNA"/>
</dbReference>
<keyword evidence="2" id="KW-0227">DNA damage</keyword>
<protein>
    <submittedName>
        <fullName evidence="9">Translesion error-prone DNA polymerase V autoproteolytic subunit</fullName>
    </submittedName>
</protein>
<sequence length="144" mass="16062">MSNVSVFFPAAAGFPSPASGWEERRLDLGDLLVSDPEATFFVRVQGHSMQEAGIHDGDLLVVNRALEPVHRSIIVAVLHGTLMVKRLLIEGERRLLKAEHPRYPPFVLKENTDFAIWGVVTAIIHPLVPSPLVQTLRRSSFHRP</sequence>